<accession>A0A1W1VPW5</accession>
<evidence type="ECO:0000313" key="21">
    <source>
        <dbReference type="Proteomes" id="UP000192569"/>
    </source>
</evidence>
<evidence type="ECO:0000256" key="9">
    <source>
        <dbReference type="ARBA" id="ARBA00022679"/>
    </source>
</evidence>
<dbReference type="PANTHER" id="PTHR34148:SF1">
    <property type="entry name" value="ADENOSYLCOBINAMIDE-GDP RIBAZOLETRANSFERASE"/>
    <property type="match status" value="1"/>
</dbReference>
<comment type="cofactor">
    <cofactor evidence="1 19">
        <name>Mg(2+)</name>
        <dbReference type="ChEBI" id="CHEBI:18420"/>
    </cofactor>
</comment>
<reference evidence="20 21" key="1">
    <citation type="submission" date="2017-04" db="EMBL/GenBank/DDBJ databases">
        <authorList>
            <person name="Afonso C.L."/>
            <person name="Miller P.J."/>
            <person name="Scott M.A."/>
            <person name="Spackman E."/>
            <person name="Goraichik I."/>
            <person name="Dimitrov K.M."/>
            <person name="Suarez D.L."/>
            <person name="Swayne D.E."/>
        </authorList>
    </citation>
    <scope>NUCLEOTIDE SEQUENCE [LARGE SCALE GENOMIC DNA]</scope>
    <source>
        <strain evidence="20 21">ToBE</strain>
    </source>
</reference>
<evidence type="ECO:0000256" key="16">
    <source>
        <dbReference type="ARBA" id="ARBA00032853"/>
    </source>
</evidence>
<keyword evidence="9 19" id="KW-0808">Transferase</keyword>
<feature type="transmembrane region" description="Helical" evidence="19">
    <location>
        <begin position="65"/>
        <end position="87"/>
    </location>
</feature>
<keyword evidence="8 19" id="KW-0169">Cobalamin biosynthesis</keyword>
<sequence length="246" mass="26222">MRFIEFLLAVQFLTRIPITIRAPVEEKDLARSMAFFPLVGVLLGVLAASCHALISPFLGRPAGDLLALVFLVVITGNLHGDGLMDTADGLFSGRSREEILEIMKDSRVGSHGATAGFLVFLAKFVLLGQLPGKGVTLGLILMTALGRWAQVYGAALYPYVRKGRGAGNFTVYVGFRELFWASVTVLGFLVVLLGFKGIFLAGGVLAGVAGLGWLIRKKIGGMTGDTLGALNECTEVLTLLILQVLL</sequence>
<evidence type="ECO:0000256" key="5">
    <source>
        <dbReference type="ARBA" id="ARBA00013200"/>
    </source>
</evidence>
<feature type="transmembrane region" description="Helical" evidence="19">
    <location>
        <begin position="169"/>
        <end position="192"/>
    </location>
</feature>
<dbReference type="AlphaFoldDB" id="A0A1W1VPW5"/>
<feature type="transmembrane region" description="Helical" evidence="19">
    <location>
        <begin position="108"/>
        <end position="128"/>
    </location>
</feature>
<keyword evidence="11 19" id="KW-0460">Magnesium</keyword>
<evidence type="ECO:0000256" key="19">
    <source>
        <dbReference type="HAMAP-Rule" id="MF_00719"/>
    </source>
</evidence>
<evidence type="ECO:0000256" key="13">
    <source>
        <dbReference type="ARBA" id="ARBA00023136"/>
    </source>
</evidence>
<dbReference type="PANTHER" id="PTHR34148">
    <property type="entry name" value="ADENOSYLCOBINAMIDE-GDP RIBAZOLETRANSFERASE"/>
    <property type="match status" value="1"/>
</dbReference>
<keyword evidence="21" id="KW-1185">Reference proteome</keyword>
<evidence type="ECO:0000256" key="1">
    <source>
        <dbReference type="ARBA" id="ARBA00001946"/>
    </source>
</evidence>
<dbReference type="GO" id="GO:0051073">
    <property type="term" value="F:adenosylcobinamide-GDP ribazoletransferase activity"/>
    <property type="evidence" value="ECO:0007669"/>
    <property type="project" value="UniProtKB-UniRule"/>
</dbReference>
<evidence type="ECO:0000256" key="2">
    <source>
        <dbReference type="ARBA" id="ARBA00004651"/>
    </source>
</evidence>
<comment type="catalytic activity">
    <reaction evidence="18 19">
        <text>alpha-ribazole 5'-phosphate + adenosylcob(III)inamide-GDP = adenosylcob(III)alamin 5'-phosphate + GMP + H(+)</text>
        <dbReference type="Rhea" id="RHEA:23560"/>
        <dbReference type="ChEBI" id="CHEBI:15378"/>
        <dbReference type="ChEBI" id="CHEBI:57918"/>
        <dbReference type="ChEBI" id="CHEBI:58115"/>
        <dbReference type="ChEBI" id="CHEBI:60487"/>
        <dbReference type="ChEBI" id="CHEBI:60493"/>
        <dbReference type="EC" id="2.7.8.26"/>
    </reaction>
</comment>
<dbReference type="EC" id="2.7.8.26" evidence="5 19"/>
<keyword evidence="13 19" id="KW-0472">Membrane</keyword>
<dbReference type="Proteomes" id="UP000192569">
    <property type="component" value="Chromosome I"/>
</dbReference>
<feature type="transmembrane region" description="Helical" evidence="19">
    <location>
        <begin position="198"/>
        <end position="215"/>
    </location>
</feature>
<dbReference type="GO" id="GO:0008818">
    <property type="term" value="F:cobalamin 5'-phosphate synthase activity"/>
    <property type="evidence" value="ECO:0007669"/>
    <property type="project" value="UniProtKB-UniRule"/>
</dbReference>
<evidence type="ECO:0000256" key="15">
    <source>
        <dbReference type="ARBA" id="ARBA00032605"/>
    </source>
</evidence>
<organism evidence="20 21">
    <name type="scientific">Thermanaeromonas toyohensis ToBE</name>
    <dbReference type="NCBI Taxonomy" id="698762"/>
    <lineage>
        <taxon>Bacteria</taxon>
        <taxon>Bacillati</taxon>
        <taxon>Bacillota</taxon>
        <taxon>Clostridia</taxon>
        <taxon>Neomoorellales</taxon>
        <taxon>Neomoorellaceae</taxon>
        <taxon>Thermanaeromonas</taxon>
    </lineage>
</organism>
<keyword evidence="12 19" id="KW-1133">Transmembrane helix</keyword>
<keyword evidence="7 19" id="KW-1003">Cell membrane</keyword>
<keyword evidence="10 19" id="KW-0812">Transmembrane</keyword>
<dbReference type="UniPathway" id="UPA00148">
    <property type="reaction ID" value="UER00238"/>
</dbReference>
<evidence type="ECO:0000256" key="18">
    <source>
        <dbReference type="ARBA" id="ARBA00049504"/>
    </source>
</evidence>
<dbReference type="EMBL" id="LT838272">
    <property type="protein sequence ID" value="SMB95121.1"/>
    <property type="molecule type" value="Genomic_DNA"/>
</dbReference>
<gene>
    <name evidence="19" type="primary">cobS</name>
    <name evidence="20" type="ORF">SAMN00808754_1177</name>
</gene>
<comment type="pathway">
    <text evidence="3 19">Cofactor biosynthesis; adenosylcobalamin biosynthesis; adenosylcobalamin from cob(II)yrinate a,c-diamide: step 7/7.</text>
</comment>
<evidence type="ECO:0000256" key="6">
    <source>
        <dbReference type="ARBA" id="ARBA00015850"/>
    </source>
</evidence>
<dbReference type="GO" id="GO:0009236">
    <property type="term" value="P:cobalamin biosynthetic process"/>
    <property type="evidence" value="ECO:0007669"/>
    <property type="project" value="UniProtKB-UniRule"/>
</dbReference>
<name>A0A1W1VPW5_9FIRM</name>
<evidence type="ECO:0000256" key="10">
    <source>
        <dbReference type="ARBA" id="ARBA00022692"/>
    </source>
</evidence>
<evidence type="ECO:0000256" key="3">
    <source>
        <dbReference type="ARBA" id="ARBA00004663"/>
    </source>
</evidence>
<evidence type="ECO:0000256" key="14">
    <source>
        <dbReference type="ARBA" id="ARBA00025228"/>
    </source>
</evidence>
<feature type="transmembrane region" description="Helical" evidence="19">
    <location>
        <begin position="134"/>
        <end position="157"/>
    </location>
</feature>
<comment type="similarity">
    <text evidence="4 19">Belongs to the CobS family.</text>
</comment>
<evidence type="ECO:0000256" key="12">
    <source>
        <dbReference type="ARBA" id="ARBA00022989"/>
    </source>
</evidence>
<dbReference type="NCBIfam" id="TIGR00317">
    <property type="entry name" value="cobS"/>
    <property type="match status" value="1"/>
</dbReference>
<evidence type="ECO:0000313" key="20">
    <source>
        <dbReference type="EMBL" id="SMB95121.1"/>
    </source>
</evidence>
<protein>
    <recommendedName>
        <fullName evidence="6 19">Adenosylcobinamide-GDP ribazoletransferase</fullName>
        <ecNumber evidence="5 19">2.7.8.26</ecNumber>
    </recommendedName>
    <alternativeName>
        <fullName evidence="16 19">Cobalamin synthase</fullName>
    </alternativeName>
    <alternativeName>
        <fullName evidence="15 19">Cobalamin-5'-phosphate synthase</fullName>
    </alternativeName>
</protein>
<comment type="function">
    <text evidence="14 19">Joins adenosylcobinamide-GDP and alpha-ribazole to generate adenosylcobalamin (Ado-cobalamin). Also synthesizes adenosylcobalamin 5'-phosphate from adenosylcobinamide-GDP and alpha-ribazole 5'-phosphate.</text>
</comment>
<dbReference type="InterPro" id="IPR003805">
    <property type="entry name" value="CobS"/>
</dbReference>
<comment type="subcellular location">
    <subcellularLocation>
        <location evidence="2 19">Cell membrane</location>
        <topology evidence="2 19">Multi-pass membrane protein</topology>
    </subcellularLocation>
</comment>
<evidence type="ECO:0000256" key="17">
    <source>
        <dbReference type="ARBA" id="ARBA00048623"/>
    </source>
</evidence>
<evidence type="ECO:0000256" key="7">
    <source>
        <dbReference type="ARBA" id="ARBA00022475"/>
    </source>
</evidence>
<dbReference type="GO" id="GO:0005886">
    <property type="term" value="C:plasma membrane"/>
    <property type="evidence" value="ECO:0007669"/>
    <property type="project" value="UniProtKB-SubCell"/>
</dbReference>
<evidence type="ECO:0000256" key="8">
    <source>
        <dbReference type="ARBA" id="ARBA00022573"/>
    </source>
</evidence>
<dbReference type="STRING" id="698762.SAMN00808754_1177"/>
<dbReference type="RefSeq" id="WP_197686568.1">
    <property type="nucleotide sequence ID" value="NZ_LT838272.1"/>
</dbReference>
<evidence type="ECO:0000256" key="11">
    <source>
        <dbReference type="ARBA" id="ARBA00022842"/>
    </source>
</evidence>
<comment type="catalytic activity">
    <reaction evidence="17 19">
        <text>alpha-ribazole + adenosylcob(III)inamide-GDP = adenosylcob(III)alamin + GMP + H(+)</text>
        <dbReference type="Rhea" id="RHEA:16049"/>
        <dbReference type="ChEBI" id="CHEBI:10329"/>
        <dbReference type="ChEBI" id="CHEBI:15378"/>
        <dbReference type="ChEBI" id="CHEBI:18408"/>
        <dbReference type="ChEBI" id="CHEBI:58115"/>
        <dbReference type="ChEBI" id="CHEBI:60487"/>
        <dbReference type="EC" id="2.7.8.26"/>
    </reaction>
</comment>
<dbReference type="Pfam" id="PF02654">
    <property type="entry name" value="CobS"/>
    <property type="match status" value="1"/>
</dbReference>
<feature type="transmembrane region" description="Helical" evidence="19">
    <location>
        <begin position="36"/>
        <end position="59"/>
    </location>
</feature>
<proteinExistence type="inferred from homology"/>
<dbReference type="HAMAP" id="MF_00719">
    <property type="entry name" value="CobS"/>
    <property type="match status" value="1"/>
</dbReference>
<evidence type="ECO:0000256" key="4">
    <source>
        <dbReference type="ARBA" id="ARBA00010561"/>
    </source>
</evidence>